<dbReference type="GO" id="GO:0000287">
    <property type="term" value="F:magnesium ion binding"/>
    <property type="evidence" value="ECO:0007669"/>
    <property type="project" value="InterPro"/>
</dbReference>
<dbReference type="InterPro" id="IPR005845">
    <property type="entry name" value="A-D-PHexomutase_a/b/a-II"/>
</dbReference>
<dbReference type="Gene3D" id="3.30.310.50">
    <property type="entry name" value="Alpha-D-phosphohexomutase, C-terminal domain"/>
    <property type="match status" value="1"/>
</dbReference>
<dbReference type="GO" id="GO:0005975">
    <property type="term" value="P:carbohydrate metabolic process"/>
    <property type="evidence" value="ECO:0007669"/>
    <property type="project" value="InterPro"/>
</dbReference>
<name>A0A7K1SZH5_9SPHI</name>
<evidence type="ECO:0000313" key="12">
    <source>
        <dbReference type="EMBL" id="MVN22722.1"/>
    </source>
</evidence>
<dbReference type="InterPro" id="IPR016066">
    <property type="entry name" value="A-D-PHexomutase_CS"/>
</dbReference>
<reference evidence="12 13" key="1">
    <citation type="submission" date="2019-12" db="EMBL/GenBank/DDBJ databases">
        <title>Mucilaginibacter sp. HMF7410 genome sequencing and assembly.</title>
        <authorList>
            <person name="Kang H."/>
            <person name="Cha I."/>
            <person name="Kim H."/>
            <person name="Joh K."/>
        </authorList>
    </citation>
    <scope>NUCLEOTIDE SEQUENCE [LARGE SCALE GENOMIC DNA]</scope>
    <source>
        <strain evidence="12 13">HMF7410</strain>
    </source>
</reference>
<dbReference type="Gene3D" id="3.40.120.10">
    <property type="entry name" value="Alpha-D-Glucose-1,6-Bisphosphate, subunit A, domain 3"/>
    <property type="match status" value="3"/>
</dbReference>
<evidence type="ECO:0000313" key="13">
    <source>
        <dbReference type="Proteomes" id="UP000462014"/>
    </source>
</evidence>
<evidence type="ECO:0000256" key="5">
    <source>
        <dbReference type="ARBA" id="ARBA00022842"/>
    </source>
</evidence>
<dbReference type="InterPro" id="IPR036900">
    <property type="entry name" value="A-D-PHexomutase_C_sf"/>
</dbReference>
<dbReference type="InterPro" id="IPR050060">
    <property type="entry name" value="Phosphoglucosamine_mutase"/>
</dbReference>
<keyword evidence="6 12" id="KW-0413">Isomerase</keyword>
<evidence type="ECO:0000256" key="1">
    <source>
        <dbReference type="ARBA" id="ARBA00001946"/>
    </source>
</evidence>
<comment type="similarity">
    <text evidence="2 7">Belongs to the phosphohexose mutase family.</text>
</comment>
<dbReference type="InterPro" id="IPR005843">
    <property type="entry name" value="A-D-PHexomutase_C"/>
</dbReference>
<dbReference type="SUPFAM" id="SSF53738">
    <property type="entry name" value="Phosphoglucomutase, first 3 domains"/>
    <property type="match status" value="3"/>
</dbReference>
<gene>
    <name evidence="12" type="primary">glmM</name>
    <name evidence="12" type="ORF">GO621_14420</name>
</gene>
<feature type="domain" description="Alpha-D-phosphohexomutase C-terminal" evidence="8">
    <location>
        <begin position="399"/>
        <end position="451"/>
    </location>
</feature>
<comment type="caution">
    <text evidence="12">The sequence shown here is derived from an EMBL/GenBank/DDBJ whole genome shotgun (WGS) entry which is preliminary data.</text>
</comment>
<dbReference type="NCBIfam" id="TIGR03990">
    <property type="entry name" value="Arch_GlmM"/>
    <property type="match status" value="1"/>
</dbReference>
<evidence type="ECO:0000259" key="11">
    <source>
        <dbReference type="Pfam" id="PF02880"/>
    </source>
</evidence>
<comment type="cofactor">
    <cofactor evidence="1">
        <name>Mg(2+)</name>
        <dbReference type="ChEBI" id="CHEBI:18420"/>
    </cofactor>
</comment>
<dbReference type="GO" id="GO:0008966">
    <property type="term" value="F:phosphoglucosamine mutase activity"/>
    <property type="evidence" value="ECO:0007669"/>
    <property type="project" value="UniProtKB-EC"/>
</dbReference>
<feature type="domain" description="Alpha-D-phosphohexomutase alpha/beta/alpha" evidence="9">
    <location>
        <begin position="8"/>
        <end position="137"/>
    </location>
</feature>
<evidence type="ECO:0000259" key="8">
    <source>
        <dbReference type="Pfam" id="PF00408"/>
    </source>
</evidence>
<evidence type="ECO:0000256" key="3">
    <source>
        <dbReference type="ARBA" id="ARBA00022553"/>
    </source>
</evidence>
<dbReference type="PROSITE" id="PS00710">
    <property type="entry name" value="PGM_PMM"/>
    <property type="match status" value="1"/>
</dbReference>
<dbReference type="SUPFAM" id="SSF55957">
    <property type="entry name" value="Phosphoglucomutase, C-terminal domain"/>
    <property type="match status" value="1"/>
</dbReference>
<keyword evidence="13" id="KW-1185">Reference proteome</keyword>
<evidence type="ECO:0000256" key="2">
    <source>
        <dbReference type="ARBA" id="ARBA00010231"/>
    </source>
</evidence>
<dbReference type="InterPro" id="IPR024086">
    <property type="entry name" value="GlmM_arc-type"/>
</dbReference>
<evidence type="ECO:0000256" key="6">
    <source>
        <dbReference type="ARBA" id="ARBA00023235"/>
    </source>
</evidence>
<dbReference type="Pfam" id="PF02880">
    <property type="entry name" value="PGM_PMM_III"/>
    <property type="match status" value="1"/>
</dbReference>
<dbReference type="InterPro" id="IPR005844">
    <property type="entry name" value="A-D-PHexomutase_a/b/a-I"/>
</dbReference>
<keyword evidence="3" id="KW-0597">Phosphoprotein</keyword>
<keyword evidence="5 7" id="KW-0460">Magnesium</keyword>
<dbReference type="PANTHER" id="PTHR42946">
    <property type="entry name" value="PHOSPHOHEXOSE MUTASE"/>
    <property type="match status" value="1"/>
</dbReference>
<dbReference type="Proteomes" id="UP000462014">
    <property type="component" value="Unassembled WGS sequence"/>
</dbReference>
<dbReference type="Pfam" id="PF02879">
    <property type="entry name" value="PGM_PMM_II"/>
    <property type="match status" value="1"/>
</dbReference>
<evidence type="ECO:0000259" key="10">
    <source>
        <dbReference type="Pfam" id="PF02879"/>
    </source>
</evidence>
<evidence type="ECO:0000256" key="4">
    <source>
        <dbReference type="ARBA" id="ARBA00022723"/>
    </source>
</evidence>
<organism evidence="12 13">
    <name type="scientific">Mucilaginibacter arboris</name>
    <dbReference type="NCBI Taxonomy" id="2682090"/>
    <lineage>
        <taxon>Bacteria</taxon>
        <taxon>Pseudomonadati</taxon>
        <taxon>Bacteroidota</taxon>
        <taxon>Sphingobacteriia</taxon>
        <taxon>Sphingobacteriales</taxon>
        <taxon>Sphingobacteriaceae</taxon>
        <taxon>Mucilaginibacter</taxon>
    </lineage>
</organism>
<dbReference type="InterPro" id="IPR005841">
    <property type="entry name" value="Alpha-D-phosphohexomutase_SF"/>
</dbReference>
<dbReference type="FunFam" id="3.40.120.10:FF:000020">
    <property type="entry name" value="Phosphoglucosamine mutase"/>
    <property type="match status" value="1"/>
</dbReference>
<sequence length="459" mass="49337">MTLIKSISGIRGTIGGKAGNALTPADIVKFTAAFGSWVVKKTDIKKVVVGRDARISGQMVLNLVTGTLQGLGIDVIDLGLSTTPTVEIAVLAENAGGGIIITASHNPKQWNALKLLNNHGEFINEADGAEVLELAESGEVVFAEVNHLGKVSSDATYLQKHIDLILALPLVDVEAIRNANFKIVVDAVNSTGGIFVPALLQALGVEVIHELFCEPDGDFPHNPEPLPENLLALSKEVLSKNADLGIAVDPDVDRLCFVCEDGNVFGEEYTLVAVADYVLKNKTGNTVSNLSSTRALRDVTEKANGEYFAAAVGEVNVVNRMKEVNAIIGGEGNGGVIYPELHYGRDALVGIALFLTHLAKFGKSVSVLRSTYPSYHISKNKITLTPEMDIDALLESVKQKYQRQPHSVIDGLKIEFGSDWVHLRRSNTEPIIRIYSEGNSEQVANSLANKIISDIKEAL</sequence>
<dbReference type="GO" id="GO:0009252">
    <property type="term" value="P:peptidoglycan biosynthetic process"/>
    <property type="evidence" value="ECO:0007669"/>
    <property type="project" value="TreeGrafter"/>
</dbReference>
<proteinExistence type="inferred from homology"/>
<dbReference type="GO" id="GO:0004615">
    <property type="term" value="F:phosphomannomutase activity"/>
    <property type="evidence" value="ECO:0007669"/>
    <property type="project" value="TreeGrafter"/>
</dbReference>
<dbReference type="InterPro" id="IPR016055">
    <property type="entry name" value="A-D-PHexomutase_a/b/a-I/II/III"/>
</dbReference>
<feature type="domain" description="Alpha-D-phosphohexomutase alpha/beta/alpha" evidence="10">
    <location>
        <begin position="171"/>
        <end position="262"/>
    </location>
</feature>
<dbReference type="AlphaFoldDB" id="A0A7K1SZH5"/>
<dbReference type="EMBL" id="WPIK01000013">
    <property type="protein sequence ID" value="MVN22722.1"/>
    <property type="molecule type" value="Genomic_DNA"/>
</dbReference>
<dbReference type="GO" id="GO:0006048">
    <property type="term" value="P:UDP-N-acetylglucosamine biosynthetic process"/>
    <property type="evidence" value="ECO:0007669"/>
    <property type="project" value="TreeGrafter"/>
</dbReference>
<keyword evidence="4 7" id="KW-0479">Metal-binding</keyword>
<evidence type="ECO:0000256" key="7">
    <source>
        <dbReference type="RuleBase" id="RU004326"/>
    </source>
</evidence>
<dbReference type="Pfam" id="PF00408">
    <property type="entry name" value="PGM_PMM_IV"/>
    <property type="match status" value="1"/>
</dbReference>
<dbReference type="PRINTS" id="PR00509">
    <property type="entry name" value="PGMPMM"/>
</dbReference>
<dbReference type="Pfam" id="PF02878">
    <property type="entry name" value="PGM_PMM_I"/>
    <property type="match status" value="1"/>
</dbReference>
<protein>
    <submittedName>
        <fullName evidence="12">Phosphoglucosamine mutase</fullName>
        <ecNumber evidence="12">5.4.2.10</ecNumber>
    </submittedName>
</protein>
<dbReference type="EC" id="5.4.2.10" evidence="12"/>
<accession>A0A7K1SZH5</accession>
<dbReference type="RefSeq" id="WP_157568265.1">
    <property type="nucleotide sequence ID" value="NZ_WPIK01000013.1"/>
</dbReference>
<dbReference type="InterPro" id="IPR005846">
    <property type="entry name" value="A-D-PHexomutase_a/b/a-III"/>
</dbReference>
<feature type="domain" description="Alpha-D-phosphohexomutase alpha/beta/alpha" evidence="11">
    <location>
        <begin position="269"/>
        <end position="372"/>
    </location>
</feature>
<dbReference type="PANTHER" id="PTHR42946:SF1">
    <property type="entry name" value="PHOSPHOGLUCOMUTASE (ALPHA-D-GLUCOSE-1,6-BISPHOSPHATE-DEPENDENT)"/>
    <property type="match status" value="1"/>
</dbReference>
<dbReference type="GO" id="GO:0005829">
    <property type="term" value="C:cytosol"/>
    <property type="evidence" value="ECO:0007669"/>
    <property type="project" value="TreeGrafter"/>
</dbReference>
<evidence type="ECO:0000259" key="9">
    <source>
        <dbReference type="Pfam" id="PF02878"/>
    </source>
</evidence>